<feature type="compositionally biased region" description="Acidic residues" evidence="1">
    <location>
        <begin position="443"/>
        <end position="452"/>
    </location>
</feature>
<dbReference type="OMA" id="TGCHKGQ"/>
<sequence length="683" mass="75198">MLVGADAEALPWALGASCADKPLGAARDYYLPLWNGEDYYGRRWEEATAEDVPVRLARRATVRSLEEVAAAGARGPPLVVRLLHKSRLLHFGRVDRRRPWPYRVYLEVCDGTGVMPAVLWNELCPEWFRCLQPGQALVLRDYTLKGAFAGRTWPDVYDVGLPTFKTLEINLNSRHPAADIRVVHPRHVDPAWHLPEGRYRFTRRRDLGSLPADRACDVVGLVSYVGRQERIRKKDEPWRARDDFWVSRWVHAVDASSEEPFVLQLFATSQPDVHELLRPATLVVCTQMRVRHGLGGPYLTTSVESQVFVTGQHADKPYAAEPAVLEVARWCCGIADDDFFARSAVGGCYVFPPLPPTLAEFAEGLPTALAVTPLEELRSEMARLHYRERKRLVVQGTIAEVRFVELSEAAGGQENGGGHDAPPSAPVRGAEAAAEAPAQPSQAEDETGDEDDFPLTSAQVVEWRSASQGSVAGLFGPSAETSAGPEREPSRRTMLTTSQEIPPARGSAARGPDSAEALWETNGWSGSQLVLADHLRLGELPAEAVMRRYDHERRDAQRELCNLQPARRASLPPRAAPAAEAFRPACDRVGYFVVTLLGLDRKVALDVPFVPVWDRGDRRAACALAEERAGLLEILAHGSVPPGVSPLQVTESASPLAGQRMLFVLEQCRLGADSVEVTLNRAY</sequence>
<dbReference type="Ensembl" id="ENSPMAT00000000076.1">
    <property type="protein sequence ID" value="ENSPMAP00000000076.1"/>
    <property type="gene ID" value="ENSPMAG00000000070.1"/>
</dbReference>
<feature type="region of interest" description="Disordered" evidence="1">
    <location>
        <begin position="469"/>
        <end position="514"/>
    </location>
</feature>
<dbReference type="STRING" id="7757.ENSPMAP00000000076"/>
<evidence type="ECO:0000313" key="2">
    <source>
        <dbReference type="Ensembl" id="ENSPMAP00000000076.1"/>
    </source>
</evidence>
<reference evidence="2" key="2">
    <citation type="submission" date="2025-09" db="UniProtKB">
        <authorList>
            <consortium name="Ensembl"/>
        </authorList>
    </citation>
    <scope>IDENTIFICATION</scope>
</reference>
<organism evidence="2">
    <name type="scientific">Petromyzon marinus</name>
    <name type="common">Sea lamprey</name>
    <dbReference type="NCBI Taxonomy" id="7757"/>
    <lineage>
        <taxon>Eukaryota</taxon>
        <taxon>Metazoa</taxon>
        <taxon>Chordata</taxon>
        <taxon>Craniata</taxon>
        <taxon>Vertebrata</taxon>
        <taxon>Cyclostomata</taxon>
        <taxon>Hyperoartia</taxon>
        <taxon>Petromyzontiformes</taxon>
        <taxon>Petromyzontidae</taxon>
        <taxon>Petromyzon</taxon>
    </lineage>
</organism>
<dbReference type="PANTHER" id="PTHR14944:SF2">
    <property type="entry name" value="RPA-RELATED PROTEIN RADX"/>
    <property type="match status" value="1"/>
</dbReference>
<protein>
    <submittedName>
        <fullName evidence="2">Uncharacterized protein</fullName>
    </submittedName>
</protein>
<dbReference type="HOGENOM" id="CLU_016770_0_0_1"/>
<dbReference type="PANTHER" id="PTHR14944">
    <property type="entry name" value="RPA-RELATED PROTEIN RADX"/>
    <property type="match status" value="1"/>
</dbReference>
<name>S4R4E7_PETMA</name>
<dbReference type="AlphaFoldDB" id="S4R4E7"/>
<feature type="region of interest" description="Disordered" evidence="1">
    <location>
        <begin position="410"/>
        <end position="452"/>
    </location>
</feature>
<proteinExistence type="predicted"/>
<dbReference type="Pfam" id="PF17659">
    <property type="entry name" value="RADX"/>
    <property type="match status" value="1"/>
</dbReference>
<accession>S4R4E7</accession>
<evidence type="ECO:0000256" key="1">
    <source>
        <dbReference type="SAM" id="MobiDB-lite"/>
    </source>
</evidence>
<feature type="compositionally biased region" description="Low complexity" evidence="1">
    <location>
        <begin position="426"/>
        <end position="442"/>
    </location>
</feature>
<reference evidence="2" key="1">
    <citation type="submission" date="2025-08" db="UniProtKB">
        <authorList>
            <consortium name="Ensembl"/>
        </authorList>
    </citation>
    <scope>IDENTIFICATION</scope>
</reference>
<dbReference type="InterPro" id="IPR040893">
    <property type="entry name" value="RADX"/>
</dbReference>
<dbReference type="GeneTree" id="ENSGT00390000005094"/>
<dbReference type="GO" id="GO:0003697">
    <property type="term" value="F:single-stranded DNA binding"/>
    <property type="evidence" value="ECO:0007669"/>
    <property type="project" value="InterPro"/>
</dbReference>